<dbReference type="AlphaFoldDB" id="A0A9P6H9Z4"/>
<comment type="caution">
    <text evidence="3">The sequence shown here is derived from an EMBL/GenBank/DDBJ whole genome shotgun (WGS) entry which is preliminary data.</text>
</comment>
<dbReference type="Proteomes" id="UP000736335">
    <property type="component" value="Unassembled WGS sequence"/>
</dbReference>
<evidence type="ECO:0000313" key="4">
    <source>
        <dbReference type="Proteomes" id="UP000736335"/>
    </source>
</evidence>
<gene>
    <name evidence="3" type="ORF">BJ322DRAFT_1111326</name>
</gene>
<evidence type="ECO:0000313" key="3">
    <source>
        <dbReference type="EMBL" id="KAF9782465.1"/>
    </source>
</evidence>
<feature type="region of interest" description="Disordered" evidence="1">
    <location>
        <begin position="1"/>
        <end position="29"/>
    </location>
</feature>
<keyword evidence="4" id="KW-1185">Reference proteome</keyword>
<dbReference type="EMBL" id="WIUZ02000012">
    <property type="protein sequence ID" value="KAF9782465.1"/>
    <property type="molecule type" value="Genomic_DNA"/>
</dbReference>
<organism evidence="3 4">
    <name type="scientific">Thelephora terrestris</name>
    <dbReference type="NCBI Taxonomy" id="56493"/>
    <lineage>
        <taxon>Eukaryota</taxon>
        <taxon>Fungi</taxon>
        <taxon>Dikarya</taxon>
        <taxon>Basidiomycota</taxon>
        <taxon>Agaricomycotina</taxon>
        <taxon>Agaricomycetes</taxon>
        <taxon>Thelephorales</taxon>
        <taxon>Thelephoraceae</taxon>
        <taxon>Thelephora</taxon>
    </lineage>
</organism>
<evidence type="ECO:0000256" key="1">
    <source>
        <dbReference type="SAM" id="MobiDB-lite"/>
    </source>
</evidence>
<feature type="transmembrane region" description="Helical" evidence="2">
    <location>
        <begin position="40"/>
        <end position="58"/>
    </location>
</feature>
<reference evidence="3" key="1">
    <citation type="journal article" date="2020" name="Nat. Commun.">
        <title>Large-scale genome sequencing of mycorrhizal fungi provides insights into the early evolution of symbiotic traits.</title>
        <authorList>
            <person name="Miyauchi S."/>
            <person name="Kiss E."/>
            <person name="Kuo A."/>
            <person name="Drula E."/>
            <person name="Kohler A."/>
            <person name="Sanchez-Garcia M."/>
            <person name="Morin E."/>
            <person name="Andreopoulos B."/>
            <person name="Barry K.W."/>
            <person name="Bonito G."/>
            <person name="Buee M."/>
            <person name="Carver A."/>
            <person name="Chen C."/>
            <person name="Cichocki N."/>
            <person name="Clum A."/>
            <person name="Culley D."/>
            <person name="Crous P.W."/>
            <person name="Fauchery L."/>
            <person name="Girlanda M."/>
            <person name="Hayes R.D."/>
            <person name="Keri Z."/>
            <person name="LaButti K."/>
            <person name="Lipzen A."/>
            <person name="Lombard V."/>
            <person name="Magnuson J."/>
            <person name="Maillard F."/>
            <person name="Murat C."/>
            <person name="Nolan M."/>
            <person name="Ohm R.A."/>
            <person name="Pangilinan J."/>
            <person name="Pereira M.F."/>
            <person name="Perotto S."/>
            <person name="Peter M."/>
            <person name="Pfister S."/>
            <person name="Riley R."/>
            <person name="Sitrit Y."/>
            <person name="Stielow J.B."/>
            <person name="Szollosi G."/>
            <person name="Zifcakova L."/>
            <person name="Stursova M."/>
            <person name="Spatafora J.W."/>
            <person name="Tedersoo L."/>
            <person name="Vaario L.M."/>
            <person name="Yamada A."/>
            <person name="Yan M."/>
            <person name="Wang P."/>
            <person name="Xu J."/>
            <person name="Bruns T."/>
            <person name="Baldrian P."/>
            <person name="Vilgalys R."/>
            <person name="Dunand C."/>
            <person name="Henrissat B."/>
            <person name="Grigoriev I.V."/>
            <person name="Hibbett D."/>
            <person name="Nagy L.G."/>
            <person name="Martin F.M."/>
        </authorList>
    </citation>
    <scope>NUCLEOTIDE SEQUENCE</scope>
    <source>
        <strain evidence="3">UH-Tt-Lm1</strain>
    </source>
</reference>
<accession>A0A9P6H9Z4</accession>
<sequence>MSDEQELKLSNKDLPKASKDQKDPSRRVEHPPLANVKFDTFVYILALIALLLAIYYTFQTLKDPS</sequence>
<protein>
    <submittedName>
        <fullName evidence="3">Uncharacterized protein</fullName>
    </submittedName>
</protein>
<reference evidence="3" key="2">
    <citation type="submission" date="2020-11" db="EMBL/GenBank/DDBJ databases">
        <authorList>
            <consortium name="DOE Joint Genome Institute"/>
            <person name="Kuo A."/>
            <person name="Miyauchi S."/>
            <person name="Kiss E."/>
            <person name="Drula E."/>
            <person name="Kohler A."/>
            <person name="Sanchez-Garcia M."/>
            <person name="Andreopoulos B."/>
            <person name="Barry K.W."/>
            <person name="Bonito G."/>
            <person name="Buee M."/>
            <person name="Carver A."/>
            <person name="Chen C."/>
            <person name="Cichocki N."/>
            <person name="Clum A."/>
            <person name="Culley D."/>
            <person name="Crous P.W."/>
            <person name="Fauchery L."/>
            <person name="Girlanda M."/>
            <person name="Hayes R."/>
            <person name="Keri Z."/>
            <person name="Labutti K."/>
            <person name="Lipzen A."/>
            <person name="Lombard V."/>
            <person name="Magnuson J."/>
            <person name="Maillard F."/>
            <person name="Morin E."/>
            <person name="Murat C."/>
            <person name="Nolan M."/>
            <person name="Ohm R."/>
            <person name="Pangilinan J."/>
            <person name="Pereira M."/>
            <person name="Perotto S."/>
            <person name="Peter M."/>
            <person name="Riley R."/>
            <person name="Sitrit Y."/>
            <person name="Stielow B."/>
            <person name="Szollosi G."/>
            <person name="Zifcakova L."/>
            <person name="Stursova M."/>
            <person name="Spatafora J.W."/>
            <person name="Tedersoo L."/>
            <person name="Vaario L.-M."/>
            <person name="Yamada A."/>
            <person name="Yan M."/>
            <person name="Wang P."/>
            <person name="Xu J."/>
            <person name="Bruns T."/>
            <person name="Baldrian P."/>
            <person name="Vilgalys R."/>
            <person name="Henrissat B."/>
            <person name="Grigoriev I.V."/>
            <person name="Hibbett D."/>
            <person name="Nagy L.G."/>
            <person name="Martin F.M."/>
        </authorList>
    </citation>
    <scope>NUCLEOTIDE SEQUENCE</scope>
    <source>
        <strain evidence="3">UH-Tt-Lm1</strain>
    </source>
</reference>
<name>A0A9P6H9Z4_9AGAM</name>
<keyword evidence="2" id="KW-0812">Transmembrane</keyword>
<keyword evidence="2" id="KW-1133">Transmembrane helix</keyword>
<proteinExistence type="predicted"/>
<dbReference type="OrthoDB" id="264795at2759"/>
<evidence type="ECO:0000256" key="2">
    <source>
        <dbReference type="SAM" id="Phobius"/>
    </source>
</evidence>
<keyword evidence="2" id="KW-0472">Membrane</keyword>